<evidence type="ECO:0000256" key="1">
    <source>
        <dbReference type="ARBA" id="ARBA00009085"/>
    </source>
</evidence>
<evidence type="ECO:0000256" key="3">
    <source>
        <dbReference type="SAM" id="MobiDB-lite"/>
    </source>
</evidence>
<proteinExistence type="inferred from homology"/>
<dbReference type="FunFam" id="3.90.70.10:FF:000022">
    <property type="entry name" value="Ubiquitin carboxyl-terminal hydrolase 24"/>
    <property type="match status" value="1"/>
</dbReference>
<comment type="catalytic activity">
    <reaction evidence="2">
        <text>Thiol-dependent hydrolysis of ester, thioester, amide, peptide and isopeptide bonds formed by the C-terminal Gly of ubiquitin (a 76-residue protein attached to proteins as an intracellular targeting signal).</text>
        <dbReference type="EC" id="3.4.19.12"/>
    </reaction>
</comment>
<feature type="domain" description="USP" evidence="4">
    <location>
        <begin position="94"/>
        <end position="420"/>
    </location>
</feature>
<dbReference type="GO" id="GO:0004843">
    <property type="term" value="F:cysteine-type deubiquitinase activity"/>
    <property type="evidence" value="ECO:0007669"/>
    <property type="project" value="UniProtKB-UniRule"/>
</dbReference>
<evidence type="ECO:0000259" key="4">
    <source>
        <dbReference type="PROSITE" id="PS50235"/>
    </source>
</evidence>
<evidence type="ECO:0000256" key="2">
    <source>
        <dbReference type="RuleBase" id="RU366025"/>
    </source>
</evidence>
<organism evidence="5 6">
    <name type="scientific">Folsomia candida</name>
    <name type="common">Springtail</name>
    <dbReference type="NCBI Taxonomy" id="158441"/>
    <lineage>
        <taxon>Eukaryota</taxon>
        <taxon>Metazoa</taxon>
        <taxon>Ecdysozoa</taxon>
        <taxon>Arthropoda</taxon>
        <taxon>Hexapoda</taxon>
        <taxon>Collembola</taxon>
        <taxon>Entomobryomorpha</taxon>
        <taxon>Isotomoidea</taxon>
        <taxon>Isotomidae</taxon>
        <taxon>Proisotominae</taxon>
        <taxon>Folsomia</taxon>
    </lineage>
</organism>
<dbReference type="InterPro" id="IPR001394">
    <property type="entry name" value="Peptidase_C19_UCH"/>
</dbReference>
<evidence type="ECO:0000313" key="5">
    <source>
        <dbReference type="EMBL" id="OXA44900.1"/>
    </source>
</evidence>
<dbReference type="PROSITE" id="PS00972">
    <property type="entry name" value="USP_1"/>
    <property type="match status" value="1"/>
</dbReference>
<dbReference type="GO" id="GO:0016579">
    <property type="term" value="P:protein deubiquitination"/>
    <property type="evidence" value="ECO:0007669"/>
    <property type="project" value="InterPro"/>
</dbReference>
<name>A0A226DIE5_FOLCA</name>
<dbReference type="Pfam" id="PF00443">
    <property type="entry name" value="UCH"/>
    <property type="match status" value="1"/>
</dbReference>
<accession>A0A226DIE5</accession>
<keyword evidence="2" id="KW-0645">Protease</keyword>
<dbReference type="PROSITE" id="PS50235">
    <property type="entry name" value="USP_3"/>
    <property type="match status" value="1"/>
</dbReference>
<dbReference type="EC" id="3.4.19.12" evidence="2"/>
<feature type="region of interest" description="Disordered" evidence="3">
    <location>
        <begin position="45"/>
        <end position="69"/>
    </location>
</feature>
<evidence type="ECO:0000313" key="6">
    <source>
        <dbReference type="Proteomes" id="UP000198287"/>
    </source>
</evidence>
<dbReference type="STRING" id="158441.A0A226DIE5"/>
<dbReference type="InterPro" id="IPR050164">
    <property type="entry name" value="Peptidase_C19"/>
</dbReference>
<dbReference type="SUPFAM" id="SSF54001">
    <property type="entry name" value="Cysteine proteinases"/>
    <property type="match status" value="1"/>
</dbReference>
<dbReference type="PROSITE" id="PS00973">
    <property type="entry name" value="USP_2"/>
    <property type="match status" value="1"/>
</dbReference>
<dbReference type="Proteomes" id="UP000198287">
    <property type="component" value="Unassembled WGS sequence"/>
</dbReference>
<keyword evidence="6" id="KW-1185">Reference proteome</keyword>
<protein>
    <recommendedName>
        <fullName evidence="2">Ubiquitin carboxyl-terminal hydrolase</fullName>
        <ecNumber evidence="2">3.4.19.12</ecNumber>
    </recommendedName>
</protein>
<gene>
    <name evidence="5" type="ORF">Fcan01_19804</name>
</gene>
<dbReference type="InterPro" id="IPR028889">
    <property type="entry name" value="USP"/>
</dbReference>
<dbReference type="GO" id="GO:0016477">
    <property type="term" value="P:cell migration"/>
    <property type="evidence" value="ECO:0007669"/>
    <property type="project" value="TreeGrafter"/>
</dbReference>
<dbReference type="Gene3D" id="3.90.70.10">
    <property type="entry name" value="Cysteine proteinases"/>
    <property type="match status" value="1"/>
</dbReference>
<keyword evidence="2" id="KW-0833">Ubl conjugation pathway</keyword>
<comment type="similarity">
    <text evidence="1 2">Belongs to the peptidase C19 family.</text>
</comment>
<keyword evidence="2 5" id="KW-0378">Hydrolase</keyword>
<dbReference type="GO" id="GO:0006508">
    <property type="term" value="P:proteolysis"/>
    <property type="evidence" value="ECO:0007669"/>
    <property type="project" value="UniProtKB-KW"/>
</dbReference>
<keyword evidence="2" id="KW-0788">Thiol protease</keyword>
<reference evidence="5 6" key="1">
    <citation type="submission" date="2015-12" db="EMBL/GenBank/DDBJ databases">
        <title>The genome of Folsomia candida.</title>
        <authorList>
            <person name="Faddeeva A."/>
            <person name="Derks M.F."/>
            <person name="Anvar Y."/>
            <person name="Smit S."/>
            <person name="Van Straalen N."/>
            <person name="Roelofs D."/>
        </authorList>
    </citation>
    <scope>NUCLEOTIDE SEQUENCE [LARGE SCALE GENOMIC DNA]</scope>
    <source>
        <strain evidence="5 6">VU population</strain>
        <tissue evidence="5">Whole body</tissue>
    </source>
</reference>
<dbReference type="InterPro" id="IPR038765">
    <property type="entry name" value="Papain-like_cys_pep_sf"/>
</dbReference>
<dbReference type="EMBL" id="LNIX01000018">
    <property type="protein sequence ID" value="OXA44900.1"/>
    <property type="molecule type" value="Genomic_DNA"/>
</dbReference>
<dbReference type="PANTHER" id="PTHR24006">
    <property type="entry name" value="UBIQUITIN CARBOXYL-TERMINAL HYDROLASE"/>
    <property type="match status" value="1"/>
</dbReference>
<sequence length="503" mass="56467">MCSGVVPHPLGARGCDEVEKLISIDLRSSLRDFVSIYLKILQKPRKNPQKPTKTRKNPNPQKPGVANPDWEYAPLVVNTLPGRTVANRPPDSFVGLKNGGATCYMNSVLQQLFMVDNIKRDLLAVELDGAVSMGDSGTAEEERKTYNVCILKQLQNIFGHLALSKLQYHVPTGLWRHFRLQGRLVNPREEQDAVEFFTSLVESVDDGLKAQGEEQIMSKHLGGLFSDQKICKECPHRYAKEEPFSILSVEVRSHSNLANSLEQYVKGELLEGADAYHCERCNKKVATVKRLCVKRLPPVLAIQLKRFEYDYEQGSPVKFNDYFEFPRKLNMEPYTVAGLAKIEGELVDAEENPGGAPLTTKYRLTGVVVHSGQATGGHYYSYISYRYRNGLWRWYKFDDSNVTECQMDLGELKKQFFGGNELGLGIDLDQSKSRLPITYMNWCTFCAFSIGGKLSGRSERSGWLEGWSVRVELGDEGEKGDLWLVGTRRGGNVGGVCERGGCE</sequence>
<dbReference type="PANTHER" id="PTHR24006:SF925">
    <property type="entry name" value="UBIQUITINYL HYDROLASE 1"/>
    <property type="match status" value="1"/>
</dbReference>
<dbReference type="GO" id="GO:0005634">
    <property type="term" value="C:nucleus"/>
    <property type="evidence" value="ECO:0007669"/>
    <property type="project" value="TreeGrafter"/>
</dbReference>
<dbReference type="GO" id="GO:0005829">
    <property type="term" value="C:cytosol"/>
    <property type="evidence" value="ECO:0007669"/>
    <property type="project" value="TreeGrafter"/>
</dbReference>
<dbReference type="OrthoDB" id="289038at2759"/>
<dbReference type="InterPro" id="IPR018200">
    <property type="entry name" value="USP_CS"/>
</dbReference>
<feature type="compositionally biased region" description="Basic residues" evidence="3">
    <location>
        <begin position="45"/>
        <end position="56"/>
    </location>
</feature>
<comment type="caution">
    <text evidence="5">The sequence shown here is derived from an EMBL/GenBank/DDBJ whole genome shotgun (WGS) entry which is preliminary data.</text>
</comment>
<dbReference type="AlphaFoldDB" id="A0A226DIE5"/>